<dbReference type="AlphaFoldDB" id="A0A518B1D2"/>
<proteinExistence type="predicted"/>
<keyword evidence="2" id="KW-1185">Reference proteome</keyword>
<dbReference type="KEGG" id="knv:Pan216_16290"/>
<evidence type="ECO:0000313" key="1">
    <source>
        <dbReference type="EMBL" id="QDU60777.1"/>
    </source>
</evidence>
<reference evidence="1 2" key="1">
    <citation type="submission" date="2019-02" db="EMBL/GenBank/DDBJ databases">
        <title>Deep-cultivation of Planctomycetes and their phenomic and genomic characterization uncovers novel biology.</title>
        <authorList>
            <person name="Wiegand S."/>
            <person name="Jogler M."/>
            <person name="Boedeker C."/>
            <person name="Pinto D."/>
            <person name="Vollmers J."/>
            <person name="Rivas-Marin E."/>
            <person name="Kohn T."/>
            <person name="Peeters S.H."/>
            <person name="Heuer A."/>
            <person name="Rast P."/>
            <person name="Oberbeckmann S."/>
            <person name="Bunk B."/>
            <person name="Jeske O."/>
            <person name="Meyerdierks A."/>
            <person name="Storesund J.E."/>
            <person name="Kallscheuer N."/>
            <person name="Luecker S."/>
            <person name="Lage O.M."/>
            <person name="Pohl T."/>
            <person name="Merkel B.J."/>
            <person name="Hornburger P."/>
            <person name="Mueller R.-W."/>
            <person name="Bruemmer F."/>
            <person name="Labrenz M."/>
            <person name="Spormann A.M."/>
            <person name="Op den Camp H."/>
            <person name="Overmann J."/>
            <person name="Amann R."/>
            <person name="Jetten M.S.M."/>
            <person name="Mascher T."/>
            <person name="Medema M.H."/>
            <person name="Devos D.P."/>
            <person name="Kaster A.-K."/>
            <person name="Ovreas L."/>
            <person name="Rohde M."/>
            <person name="Galperin M.Y."/>
            <person name="Jogler C."/>
        </authorList>
    </citation>
    <scope>NUCLEOTIDE SEQUENCE [LARGE SCALE GENOMIC DNA]</scope>
    <source>
        <strain evidence="1 2">Pan216</strain>
    </source>
</reference>
<protein>
    <submittedName>
        <fullName evidence="1">Uncharacterized protein</fullName>
    </submittedName>
</protein>
<accession>A0A518B1D2</accession>
<dbReference type="Proteomes" id="UP000317093">
    <property type="component" value="Chromosome"/>
</dbReference>
<sequence length="87" mass="9761">MDSQLFGFEQATDPVLVYFEEHSEEIENVVIPLRNMAARSSEDPSVGMIAHLVDGDQINFTIEDAEILLNDGILSRMGIPTNLMRPR</sequence>
<dbReference type="EMBL" id="CP036279">
    <property type="protein sequence ID" value="QDU60777.1"/>
    <property type="molecule type" value="Genomic_DNA"/>
</dbReference>
<dbReference type="RefSeq" id="WP_145257146.1">
    <property type="nucleotide sequence ID" value="NZ_CP036279.1"/>
</dbReference>
<gene>
    <name evidence="1" type="ORF">Pan216_16290</name>
</gene>
<organism evidence="1 2">
    <name type="scientific">Kolteria novifilia</name>
    <dbReference type="NCBI Taxonomy" id="2527975"/>
    <lineage>
        <taxon>Bacteria</taxon>
        <taxon>Pseudomonadati</taxon>
        <taxon>Planctomycetota</taxon>
        <taxon>Planctomycetia</taxon>
        <taxon>Kolteriales</taxon>
        <taxon>Kolteriaceae</taxon>
        <taxon>Kolteria</taxon>
    </lineage>
</organism>
<name>A0A518B1D2_9BACT</name>
<evidence type="ECO:0000313" key="2">
    <source>
        <dbReference type="Proteomes" id="UP000317093"/>
    </source>
</evidence>